<evidence type="ECO:0000313" key="3">
    <source>
        <dbReference type="Proteomes" id="UP000003494"/>
    </source>
</evidence>
<dbReference type="InterPro" id="IPR012337">
    <property type="entry name" value="RNaseH-like_sf"/>
</dbReference>
<sequence length="92" mass="11313">MPDKLYQYTVIDEASRERFIYPYKEQSSYSTVDFLKRAIDYFGYCPLTLQTDNDSEMKRYLRRSNRIPMKILGWSNPIQKREQLLDNRQCWW</sequence>
<name>C4GDG5_9FIRM</name>
<dbReference type="Gene3D" id="3.30.420.10">
    <property type="entry name" value="Ribonuclease H-like superfamily/Ribonuclease H"/>
    <property type="match status" value="1"/>
</dbReference>
<dbReference type="GO" id="GO:0003676">
    <property type="term" value="F:nucleic acid binding"/>
    <property type="evidence" value="ECO:0007669"/>
    <property type="project" value="InterPro"/>
</dbReference>
<dbReference type="Pfam" id="PF00665">
    <property type="entry name" value="rve"/>
    <property type="match status" value="1"/>
</dbReference>
<dbReference type="eggNOG" id="ENOG50336BU">
    <property type="taxonomic scope" value="Bacteria"/>
</dbReference>
<proteinExistence type="predicted"/>
<dbReference type="InterPro" id="IPR001584">
    <property type="entry name" value="Integrase_cat-core"/>
</dbReference>
<accession>C4GDG5</accession>
<comment type="caution">
    <text evidence="2">The sequence shown here is derived from an EMBL/GenBank/DDBJ whole genome shotgun (WGS) entry which is preliminary data.</text>
</comment>
<evidence type="ECO:0000313" key="2">
    <source>
        <dbReference type="EMBL" id="EEP27444.1"/>
    </source>
</evidence>
<gene>
    <name evidence="2" type="ORF">GCWU000342_02138</name>
</gene>
<feature type="domain" description="Integrase catalytic" evidence="1">
    <location>
        <begin position="4"/>
        <end position="58"/>
    </location>
</feature>
<dbReference type="InterPro" id="IPR036397">
    <property type="entry name" value="RNaseH_sf"/>
</dbReference>
<dbReference type="SUPFAM" id="SSF53098">
    <property type="entry name" value="Ribonuclease H-like"/>
    <property type="match status" value="1"/>
</dbReference>
<organism evidence="2 3">
    <name type="scientific">Shuttleworthella satelles DSM 14600</name>
    <dbReference type="NCBI Taxonomy" id="626523"/>
    <lineage>
        <taxon>Bacteria</taxon>
        <taxon>Bacillati</taxon>
        <taxon>Bacillota</taxon>
        <taxon>Clostridia</taxon>
        <taxon>Lachnospirales</taxon>
        <taxon>Lachnospiraceae</taxon>
        <taxon>Shuttleworthella</taxon>
    </lineage>
</organism>
<dbReference type="GO" id="GO:0015074">
    <property type="term" value="P:DNA integration"/>
    <property type="evidence" value="ECO:0007669"/>
    <property type="project" value="InterPro"/>
</dbReference>
<dbReference type="EMBL" id="ACIP02000007">
    <property type="protein sequence ID" value="EEP27444.1"/>
    <property type="molecule type" value="Genomic_DNA"/>
</dbReference>
<reference evidence="2" key="1">
    <citation type="submission" date="2009-04" db="EMBL/GenBank/DDBJ databases">
        <authorList>
            <person name="Weinstock G."/>
            <person name="Sodergren E."/>
            <person name="Clifton S."/>
            <person name="Fulton L."/>
            <person name="Fulton B."/>
            <person name="Courtney L."/>
            <person name="Fronick C."/>
            <person name="Harrison M."/>
            <person name="Strong C."/>
            <person name="Farmer C."/>
            <person name="Delahaunty K."/>
            <person name="Markovic C."/>
            <person name="Hall O."/>
            <person name="Minx P."/>
            <person name="Tomlinson C."/>
            <person name="Mitreva M."/>
            <person name="Nelson J."/>
            <person name="Hou S."/>
            <person name="Wollam A."/>
            <person name="Pepin K.H."/>
            <person name="Johnson M."/>
            <person name="Bhonagiri V."/>
            <person name="Nash W.E."/>
            <person name="Warren W."/>
            <person name="Chinwalla A."/>
            <person name="Mardis E.R."/>
            <person name="Wilson R.K."/>
        </authorList>
    </citation>
    <scope>NUCLEOTIDE SEQUENCE [LARGE SCALE GENOMIC DNA]</scope>
    <source>
        <strain evidence="2">DSM 14600</strain>
    </source>
</reference>
<keyword evidence="3" id="KW-1185">Reference proteome</keyword>
<protein>
    <recommendedName>
        <fullName evidence="1">Integrase catalytic domain-containing protein</fullName>
    </recommendedName>
</protein>
<dbReference type="Proteomes" id="UP000003494">
    <property type="component" value="Unassembled WGS sequence"/>
</dbReference>
<dbReference type="HOGENOM" id="CLU_2411573_0_0_9"/>
<dbReference type="AlphaFoldDB" id="C4GDG5"/>
<evidence type="ECO:0000259" key="1">
    <source>
        <dbReference type="Pfam" id="PF00665"/>
    </source>
</evidence>